<keyword evidence="1" id="KW-1133">Transmembrane helix</keyword>
<gene>
    <name evidence="2" type="ORF">ACFOSB_12785</name>
</gene>
<reference evidence="3" key="1">
    <citation type="journal article" date="2019" name="Int. J. Syst. Evol. Microbiol.">
        <title>The Global Catalogue of Microorganisms (GCM) 10K type strain sequencing project: providing services to taxonomists for standard genome sequencing and annotation.</title>
        <authorList>
            <consortium name="The Broad Institute Genomics Platform"/>
            <consortium name="The Broad Institute Genome Sequencing Center for Infectious Disease"/>
            <person name="Wu L."/>
            <person name="Ma J."/>
        </authorList>
    </citation>
    <scope>NUCLEOTIDE SEQUENCE [LARGE SCALE GENOMIC DNA]</scope>
    <source>
        <strain evidence="3">CCTCC AB 2017081</strain>
    </source>
</reference>
<evidence type="ECO:0000313" key="3">
    <source>
        <dbReference type="Proteomes" id="UP001595803"/>
    </source>
</evidence>
<keyword evidence="1" id="KW-0812">Transmembrane</keyword>
<name>A0ABV7Z9T8_9DEIO</name>
<protein>
    <submittedName>
        <fullName evidence="2">Uncharacterized protein</fullName>
    </submittedName>
</protein>
<accession>A0ABV7Z9T8</accession>
<dbReference type="EMBL" id="JBHRZG010000013">
    <property type="protein sequence ID" value="MFC3833735.1"/>
    <property type="molecule type" value="Genomic_DNA"/>
</dbReference>
<evidence type="ECO:0000313" key="2">
    <source>
        <dbReference type="EMBL" id="MFC3833735.1"/>
    </source>
</evidence>
<organism evidence="2 3">
    <name type="scientific">Deinococcus rufus</name>
    <dbReference type="NCBI Taxonomy" id="2136097"/>
    <lineage>
        <taxon>Bacteria</taxon>
        <taxon>Thermotogati</taxon>
        <taxon>Deinococcota</taxon>
        <taxon>Deinococci</taxon>
        <taxon>Deinococcales</taxon>
        <taxon>Deinococcaceae</taxon>
        <taxon>Deinococcus</taxon>
    </lineage>
</organism>
<feature type="transmembrane region" description="Helical" evidence="1">
    <location>
        <begin position="10"/>
        <end position="28"/>
    </location>
</feature>
<dbReference type="RefSeq" id="WP_322473576.1">
    <property type="nucleotide sequence ID" value="NZ_JBHRZG010000013.1"/>
</dbReference>
<keyword evidence="3" id="KW-1185">Reference proteome</keyword>
<proteinExistence type="predicted"/>
<keyword evidence="1" id="KW-0472">Membrane</keyword>
<comment type="caution">
    <text evidence="2">The sequence shown here is derived from an EMBL/GenBank/DDBJ whole genome shotgun (WGS) entry which is preliminary data.</text>
</comment>
<evidence type="ECO:0000256" key="1">
    <source>
        <dbReference type="SAM" id="Phobius"/>
    </source>
</evidence>
<sequence>MSRRVLKRRLLSLSAGEGMAILVFAWLYSRAAPPAGSGVLYAFVVLEFLLLQGSVYWATWLWWPARPDRAGVVRVYRALRPVNVALLLGLLPAVWLDGPHRLAATALGAFAAAEYVNYFQRRLSYPLPEFLRRLVGLRFGPSLLSRELRR</sequence>
<dbReference type="Proteomes" id="UP001595803">
    <property type="component" value="Unassembled WGS sequence"/>
</dbReference>
<feature type="transmembrane region" description="Helical" evidence="1">
    <location>
        <begin position="40"/>
        <end position="63"/>
    </location>
</feature>